<evidence type="ECO:0000313" key="3">
    <source>
        <dbReference type="EMBL" id="SSX35619.1"/>
    </source>
</evidence>
<reference evidence="3" key="2">
    <citation type="submission" date="2018-07" db="EMBL/GenBank/DDBJ databases">
        <authorList>
            <person name="Quirk P.G."/>
            <person name="Krulwich T.A."/>
        </authorList>
    </citation>
    <scope>NUCLEOTIDE SEQUENCE</scope>
</reference>
<organism evidence="2">
    <name type="scientific">Culicoides sonorensis</name>
    <name type="common">Biting midge</name>
    <dbReference type="NCBI Taxonomy" id="179676"/>
    <lineage>
        <taxon>Eukaryota</taxon>
        <taxon>Metazoa</taxon>
        <taxon>Ecdysozoa</taxon>
        <taxon>Arthropoda</taxon>
        <taxon>Hexapoda</taxon>
        <taxon>Insecta</taxon>
        <taxon>Pterygota</taxon>
        <taxon>Neoptera</taxon>
        <taxon>Endopterygota</taxon>
        <taxon>Diptera</taxon>
        <taxon>Nematocera</taxon>
        <taxon>Chironomoidea</taxon>
        <taxon>Ceratopogonidae</taxon>
        <taxon>Ceratopogoninae</taxon>
        <taxon>Culicoides</taxon>
        <taxon>Monoculicoides</taxon>
    </lineage>
</organism>
<feature type="chain" id="PRO_5033342954" evidence="1">
    <location>
        <begin position="21"/>
        <end position="150"/>
    </location>
</feature>
<dbReference type="AlphaFoldDB" id="A0A336LFI7"/>
<proteinExistence type="predicted"/>
<sequence>MTYLGSICILFLHTFSLSWQLPVFETSENHSNDLQQQSQIPTSTWIGSPELELIIDSDRYVLTVIANKIHESQLPMHLRSAAIEVFNKAQDSLRTCELEFVETHRQIWIFKSCIADLLKKSIMLLDTIGQNGIIPSTEDALVDLDQFKLR</sequence>
<protein>
    <submittedName>
        <fullName evidence="2">CSON010484 protein</fullName>
    </submittedName>
</protein>
<name>A0A336LFI7_CULSO</name>
<dbReference type="EMBL" id="UFQS01004276">
    <property type="protein sequence ID" value="SSX16299.1"/>
    <property type="molecule type" value="Genomic_DNA"/>
</dbReference>
<dbReference type="EMBL" id="UFQT01004276">
    <property type="protein sequence ID" value="SSX35619.1"/>
    <property type="molecule type" value="Genomic_DNA"/>
</dbReference>
<dbReference type="VEuPathDB" id="VectorBase:CSON010484"/>
<accession>A0A336LFI7</accession>
<reference evidence="2" key="1">
    <citation type="submission" date="2018-04" db="EMBL/GenBank/DDBJ databases">
        <authorList>
            <person name="Go L.Y."/>
            <person name="Mitchell J.A."/>
        </authorList>
    </citation>
    <scope>NUCLEOTIDE SEQUENCE</scope>
    <source>
        <tissue evidence="2">Whole organism</tissue>
    </source>
</reference>
<gene>
    <name evidence="2" type="primary">CSON010484</name>
</gene>
<keyword evidence="1" id="KW-0732">Signal</keyword>
<evidence type="ECO:0000256" key="1">
    <source>
        <dbReference type="SAM" id="SignalP"/>
    </source>
</evidence>
<feature type="signal peptide" evidence="1">
    <location>
        <begin position="1"/>
        <end position="20"/>
    </location>
</feature>
<evidence type="ECO:0000313" key="2">
    <source>
        <dbReference type="EMBL" id="SSX16299.1"/>
    </source>
</evidence>